<evidence type="ECO:0000313" key="3">
    <source>
        <dbReference type="EMBL" id="RSM04225.1"/>
    </source>
</evidence>
<feature type="region of interest" description="Disordered" evidence="1">
    <location>
        <begin position="51"/>
        <end position="71"/>
    </location>
</feature>
<feature type="transmembrane region" description="Helical" evidence="2">
    <location>
        <begin position="94"/>
        <end position="111"/>
    </location>
</feature>
<keyword evidence="4" id="KW-1185">Reference proteome</keyword>
<evidence type="ECO:0000313" key="4">
    <source>
        <dbReference type="Proteomes" id="UP000288429"/>
    </source>
</evidence>
<evidence type="ECO:0000256" key="2">
    <source>
        <dbReference type="SAM" id="Phobius"/>
    </source>
</evidence>
<gene>
    <name evidence="3" type="ORF">CDV31_010153</name>
</gene>
<feature type="region of interest" description="Disordered" evidence="1">
    <location>
        <begin position="237"/>
        <end position="262"/>
    </location>
</feature>
<proteinExistence type="predicted"/>
<accession>A0A428TQD4</accession>
<comment type="caution">
    <text evidence="3">The sequence shown here is derived from an EMBL/GenBank/DDBJ whole genome shotgun (WGS) entry which is preliminary data.</text>
</comment>
<dbReference type="AlphaFoldDB" id="A0A428TQD4"/>
<keyword evidence="2" id="KW-0472">Membrane</keyword>
<sequence>MAYRQQLSSPQYRHGRFRVRTIFSLALAVRHLVARQIINYFTGKAHAAARQNDQPSSLARDSPPTPNQIHHTPSANQLAFLTSLRLFNISTTRPIIVASIVLIISIGRFVVRVSSERAEASYVSRSSTVHPRLVCICRFPASQKLPHLCHGLKFKRDTPTRHCCLFLETKQLSSQCYLSSLLAVSSAAILFSCLNGVAYFSRGCVNRRISHYRQYPATTSARICCGRPSERPLLPHFSLPPHTRMPNHLGTPSPRSVATRAS</sequence>
<keyword evidence="2" id="KW-0812">Transmembrane</keyword>
<organism evidence="3 4">
    <name type="scientific">Fusarium ambrosium</name>
    <dbReference type="NCBI Taxonomy" id="131363"/>
    <lineage>
        <taxon>Eukaryota</taxon>
        <taxon>Fungi</taxon>
        <taxon>Dikarya</taxon>
        <taxon>Ascomycota</taxon>
        <taxon>Pezizomycotina</taxon>
        <taxon>Sordariomycetes</taxon>
        <taxon>Hypocreomycetidae</taxon>
        <taxon>Hypocreales</taxon>
        <taxon>Nectriaceae</taxon>
        <taxon>Fusarium</taxon>
        <taxon>Fusarium solani species complex</taxon>
    </lineage>
</organism>
<dbReference type="Proteomes" id="UP000288429">
    <property type="component" value="Unassembled WGS sequence"/>
</dbReference>
<dbReference type="EMBL" id="NIZV01000153">
    <property type="protein sequence ID" value="RSM04225.1"/>
    <property type="molecule type" value="Genomic_DNA"/>
</dbReference>
<feature type="compositionally biased region" description="Polar residues" evidence="1">
    <location>
        <begin position="253"/>
        <end position="262"/>
    </location>
</feature>
<protein>
    <submittedName>
        <fullName evidence="3">Uncharacterized protein</fullName>
    </submittedName>
</protein>
<name>A0A428TQD4_9HYPO</name>
<keyword evidence="2" id="KW-1133">Transmembrane helix</keyword>
<feature type="transmembrane region" description="Helical" evidence="2">
    <location>
        <begin position="177"/>
        <end position="200"/>
    </location>
</feature>
<evidence type="ECO:0000256" key="1">
    <source>
        <dbReference type="SAM" id="MobiDB-lite"/>
    </source>
</evidence>
<reference evidence="3 4" key="1">
    <citation type="submission" date="2017-06" db="EMBL/GenBank/DDBJ databases">
        <title>Cmopartive genomic analysis of Ambrosia Fusariam Clade fungi.</title>
        <authorList>
            <person name="Stajich J.E."/>
            <person name="Carrillo J."/>
            <person name="Kijimoto T."/>
            <person name="Eskalen A."/>
            <person name="O'Donnell K."/>
            <person name="Kasson M."/>
        </authorList>
    </citation>
    <scope>NUCLEOTIDE SEQUENCE [LARGE SCALE GENOMIC DNA]</scope>
    <source>
        <strain evidence="3 4">NRRL 20438</strain>
    </source>
</reference>